<accession>A0A6F9DQH7</accession>
<comment type="similarity">
    <text evidence="1">Belongs to the protein kinase superfamily. AGC Ser/Thr protein kinase family. cAMP subfamily.</text>
</comment>
<evidence type="ECO:0000256" key="1">
    <source>
        <dbReference type="ARBA" id="ARBA00007115"/>
    </source>
</evidence>
<comment type="catalytic activity">
    <reaction evidence="11">
        <text>L-seryl-[protein] + ATP = O-phospho-L-seryl-[protein] + ADP + H(+)</text>
        <dbReference type="Rhea" id="RHEA:17989"/>
        <dbReference type="Rhea" id="RHEA-COMP:9863"/>
        <dbReference type="Rhea" id="RHEA-COMP:11604"/>
        <dbReference type="ChEBI" id="CHEBI:15378"/>
        <dbReference type="ChEBI" id="CHEBI:29999"/>
        <dbReference type="ChEBI" id="CHEBI:30616"/>
        <dbReference type="ChEBI" id="CHEBI:83421"/>
        <dbReference type="ChEBI" id="CHEBI:456216"/>
        <dbReference type="EC" id="2.7.11.11"/>
    </reaction>
</comment>
<keyword evidence="8 12" id="KW-0067">ATP-binding</keyword>
<dbReference type="PANTHER" id="PTHR24353:SF153">
    <property type="entry name" value="CAMP-DEPENDENT PROTEIN KINASE CATALYTIC SUBUNIT 1"/>
    <property type="match status" value="1"/>
</dbReference>
<evidence type="ECO:0000256" key="8">
    <source>
        <dbReference type="ARBA" id="ARBA00022840"/>
    </source>
</evidence>
<feature type="domain" description="AGC-kinase C-terminal" evidence="15">
    <location>
        <begin position="317"/>
        <end position="369"/>
    </location>
</feature>
<dbReference type="GO" id="GO:0005634">
    <property type="term" value="C:nucleus"/>
    <property type="evidence" value="ECO:0007669"/>
    <property type="project" value="TreeGrafter"/>
</dbReference>
<dbReference type="FunFam" id="3.30.200.20:FF:000005">
    <property type="entry name" value="cAMP-dependent protein kinase catalytic subunit"/>
    <property type="match status" value="1"/>
</dbReference>
<evidence type="ECO:0000256" key="12">
    <source>
        <dbReference type="PROSITE-ProRule" id="PRU10141"/>
    </source>
</evidence>
<dbReference type="PROSITE" id="PS50011">
    <property type="entry name" value="PROTEIN_KINASE_DOM"/>
    <property type="match status" value="1"/>
</dbReference>
<organism evidence="16">
    <name type="scientific">Phallusia mammillata</name>
    <dbReference type="NCBI Taxonomy" id="59560"/>
    <lineage>
        <taxon>Eukaryota</taxon>
        <taxon>Metazoa</taxon>
        <taxon>Chordata</taxon>
        <taxon>Tunicata</taxon>
        <taxon>Ascidiacea</taxon>
        <taxon>Phlebobranchia</taxon>
        <taxon>Ascidiidae</taxon>
        <taxon>Phallusia</taxon>
    </lineage>
</organism>
<dbReference type="Gene3D" id="1.10.510.10">
    <property type="entry name" value="Transferase(Phosphotransferase) domain 1"/>
    <property type="match status" value="1"/>
</dbReference>
<dbReference type="EC" id="2.7.11.11" evidence="2"/>
<evidence type="ECO:0000313" key="16">
    <source>
        <dbReference type="EMBL" id="CAB3265155.1"/>
    </source>
</evidence>
<dbReference type="InterPro" id="IPR044109">
    <property type="entry name" value="STKc_PKA"/>
</dbReference>
<evidence type="ECO:0000256" key="6">
    <source>
        <dbReference type="ARBA" id="ARBA00022741"/>
    </source>
</evidence>
<proteinExistence type="evidence at transcript level"/>
<evidence type="ECO:0000256" key="11">
    <source>
        <dbReference type="ARBA" id="ARBA00047454"/>
    </source>
</evidence>
<evidence type="ECO:0000256" key="13">
    <source>
        <dbReference type="RuleBase" id="RU000304"/>
    </source>
</evidence>
<dbReference type="SUPFAM" id="SSF56112">
    <property type="entry name" value="Protein kinase-like (PK-like)"/>
    <property type="match status" value="1"/>
</dbReference>
<evidence type="ECO:0000259" key="15">
    <source>
        <dbReference type="PROSITE" id="PS51285"/>
    </source>
</evidence>
<feature type="domain" description="Protein kinase" evidence="14">
    <location>
        <begin position="62"/>
        <end position="316"/>
    </location>
</feature>
<dbReference type="FunFam" id="1.10.510.10:FF:000005">
    <property type="entry name" value="cAMP-dependent protein kinase catalytic subunit alpha"/>
    <property type="match status" value="1"/>
</dbReference>
<gene>
    <name evidence="16" type="primary">Prkaca</name>
</gene>
<evidence type="ECO:0000256" key="10">
    <source>
        <dbReference type="ARBA" id="ARBA00047292"/>
    </source>
</evidence>
<dbReference type="InterPro" id="IPR000961">
    <property type="entry name" value="AGC-kinase_C"/>
</dbReference>
<evidence type="ECO:0000256" key="3">
    <source>
        <dbReference type="ARBA" id="ARBA00022527"/>
    </source>
</evidence>
<comment type="catalytic activity">
    <reaction evidence="10">
        <text>L-threonyl-[protein] + ATP = O-phospho-L-threonyl-[protein] + ADP + H(+)</text>
        <dbReference type="Rhea" id="RHEA:46608"/>
        <dbReference type="Rhea" id="RHEA-COMP:11060"/>
        <dbReference type="Rhea" id="RHEA-COMP:11605"/>
        <dbReference type="ChEBI" id="CHEBI:15378"/>
        <dbReference type="ChEBI" id="CHEBI:30013"/>
        <dbReference type="ChEBI" id="CHEBI:30616"/>
        <dbReference type="ChEBI" id="CHEBI:61977"/>
        <dbReference type="ChEBI" id="CHEBI:456216"/>
        <dbReference type="EC" id="2.7.11.11"/>
    </reaction>
</comment>
<evidence type="ECO:0000256" key="4">
    <source>
        <dbReference type="ARBA" id="ARBA00022679"/>
    </source>
</evidence>
<dbReference type="PROSITE" id="PS00108">
    <property type="entry name" value="PROTEIN_KINASE_ST"/>
    <property type="match status" value="1"/>
</dbReference>
<dbReference type="GO" id="GO:0005952">
    <property type="term" value="C:cAMP-dependent protein kinase complex"/>
    <property type="evidence" value="ECO:0007669"/>
    <property type="project" value="TreeGrafter"/>
</dbReference>
<keyword evidence="3 13" id="KW-0723">Serine/threonine-protein kinase</keyword>
<dbReference type="SMART" id="SM00133">
    <property type="entry name" value="S_TK_X"/>
    <property type="match status" value="1"/>
</dbReference>
<reference evidence="16" key="1">
    <citation type="submission" date="2020-04" db="EMBL/GenBank/DDBJ databases">
        <authorList>
            <person name="Neveu A P."/>
        </authorList>
    </citation>
    <scope>NUCLEOTIDE SEQUENCE</scope>
    <source>
        <tissue evidence="16">Whole embryo</tissue>
    </source>
</reference>
<dbReference type="SMART" id="SM00220">
    <property type="entry name" value="S_TKc"/>
    <property type="match status" value="1"/>
</dbReference>
<dbReference type="InterPro" id="IPR017441">
    <property type="entry name" value="Protein_kinase_ATP_BS"/>
</dbReference>
<dbReference type="PANTHER" id="PTHR24353">
    <property type="entry name" value="CYCLIC NUCLEOTIDE-DEPENDENT PROTEIN KINASE"/>
    <property type="match status" value="1"/>
</dbReference>
<dbReference type="PROSITE" id="PS51285">
    <property type="entry name" value="AGC_KINASE_CTER"/>
    <property type="match status" value="1"/>
</dbReference>
<keyword evidence="5" id="KW-0449">Lipoprotein</keyword>
<dbReference type="Gene3D" id="3.30.200.20">
    <property type="entry name" value="Phosphorylase Kinase, domain 1"/>
    <property type="match status" value="1"/>
</dbReference>
<evidence type="ECO:0000256" key="5">
    <source>
        <dbReference type="ARBA" id="ARBA00022707"/>
    </source>
</evidence>
<keyword evidence="6 12" id="KW-0547">Nucleotide-binding</keyword>
<sequence length="369" mass="43464">MHGLYSLFGREKDGRHHRHSDDFLTQYPNYYATVKAFLAEAKEEFLKKWESPTQNNAKLEDFERLKTLGTGSFGRVILVKRKENTEFYAMKILDKQKVVKLKQVEHTLNEKKILQAINFPFLVKMDFSFKDNSYLYMVLEYVIGGEMFSHLRRIGRFSEPHSRFYAAQIVLGFEYLHYLDIIYRDLKPENLLIDHQGYIQVTDFGFAKRVKGRTWTLCGTPEYLAPEIILSKGYNKAVDWWALGVLIYEMAAGYPPFFADQPIQIYEKIVSGKVRFPSHFTSELKDLLRNLLQVDLTKRFGNLKNGVADIKNHKWFQSIDWIAVYQRKLEAPFIPKFKHPGSTENFDEYEEEQLRIHSTEKCAREFADF</sequence>
<dbReference type="CDD" id="cd14209">
    <property type="entry name" value="STKc_PKA"/>
    <property type="match status" value="1"/>
</dbReference>
<keyword evidence="9" id="KW-0114">cAMP</keyword>
<dbReference type="GO" id="GO:0004691">
    <property type="term" value="F:cAMP-dependent protein kinase activity"/>
    <property type="evidence" value="ECO:0007669"/>
    <property type="project" value="UniProtKB-EC"/>
</dbReference>
<keyword evidence="7 16" id="KW-0418">Kinase</keyword>
<dbReference type="GO" id="GO:0005829">
    <property type="term" value="C:cytosol"/>
    <property type="evidence" value="ECO:0007669"/>
    <property type="project" value="TreeGrafter"/>
</dbReference>
<dbReference type="Pfam" id="PF00069">
    <property type="entry name" value="Pkinase"/>
    <property type="match status" value="1"/>
</dbReference>
<feature type="binding site" evidence="12">
    <location>
        <position position="91"/>
    </location>
    <ligand>
        <name>ATP</name>
        <dbReference type="ChEBI" id="CHEBI:30616"/>
    </ligand>
</feature>
<dbReference type="PROSITE" id="PS00107">
    <property type="entry name" value="PROTEIN_KINASE_ATP"/>
    <property type="match status" value="1"/>
</dbReference>
<evidence type="ECO:0000256" key="7">
    <source>
        <dbReference type="ARBA" id="ARBA00022777"/>
    </source>
</evidence>
<evidence type="ECO:0000256" key="2">
    <source>
        <dbReference type="ARBA" id="ARBA00012444"/>
    </source>
</evidence>
<dbReference type="InterPro" id="IPR011009">
    <property type="entry name" value="Kinase-like_dom_sf"/>
</dbReference>
<dbReference type="InterPro" id="IPR000719">
    <property type="entry name" value="Prot_kinase_dom"/>
</dbReference>
<evidence type="ECO:0000256" key="9">
    <source>
        <dbReference type="ARBA" id="ARBA00023149"/>
    </source>
</evidence>
<keyword evidence="5" id="KW-0519">Myristate</keyword>
<dbReference type="GO" id="GO:0005524">
    <property type="term" value="F:ATP binding"/>
    <property type="evidence" value="ECO:0007669"/>
    <property type="project" value="UniProtKB-UniRule"/>
</dbReference>
<evidence type="ECO:0000259" key="14">
    <source>
        <dbReference type="PROSITE" id="PS50011"/>
    </source>
</evidence>
<name>A0A6F9DQH7_9ASCI</name>
<dbReference type="AlphaFoldDB" id="A0A6F9DQH7"/>
<keyword evidence="4" id="KW-0808">Transferase</keyword>
<dbReference type="EMBL" id="LR789293">
    <property type="protein sequence ID" value="CAB3265155.1"/>
    <property type="molecule type" value="mRNA"/>
</dbReference>
<dbReference type="InterPro" id="IPR008271">
    <property type="entry name" value="Ser/Thr_kinase_AS"/>
</dbReference>
<protein>
    <recommendedName>
        <fullName evidence="2">cAMP-dependent protein kinase</fullName>
        <ecNumber evidence="2">2.7.11.11</ecNumber>
    </recommendedName>
</protein>